<name>A0ABM6ARV0_BORHE</name>
<organism evidence="2 3">
    <name type="scientific">Borrelia hermsii HS1</name>
    <dbReference type="NCBI Taxonomy" id="1867252"/>
    <lineage>
        <taxon>Bacteria</taxon>
        <taxon>Pseudomonadati</taxon>
        <taxon>Spirochaetota</taxon>
        <taxon>Spirochaetia</taxon>
        <taxon>Spirochaetales</taxon>
        <taxon>Borreliaceae</taxon>
        <taxon>Borrelia</taxon>
    </lineage>
</organism>
<reference evidence="2 3" key="2">
    <citation type="journal article" date="1990" name="Proc. Natl. Acad. Sci. U.S.A.">
        <title>Juxtaposition of expressed variable antigen genes with a conserved telomere in the bacterium Borrelia hermsii.</title>
        <authorList>
            <person name="Kitten T."/>
            <person name="Barbour A.G."/>
        </authorList>
    </citation>
    <scope>NUCLEOTIDE SEQUENCE [LARGE SCALE GENOMIC DNA]</scope>
    <source>
        <strain evidence="2 3">HS1</strain>
    </source>
</reference>
<keyword evidence="2" id="KW-0614">Plasmid</keyword>
<gene>
    <name evidence="2" type="ORF">AXX13_N01</name>
</gene>
<dbReference type="EMBL" id="CP015331">
    <property type="protein sequence ID" value="ANA43910.1"/>
    <property type="molecule type" value="Genomic_DNA"/>
</dbReference>
<feature type="coiled-coil region" evidence="1">
    <location>
        <begin position="257"/>
        <end position="298"/>
    </location>
</feature>
<protein>
    <submittedName>
        <fullName evidence="2">Lipoprotein</fullName>
    </submittedName>
</protein>
<reference evidence="2 3" key="3">
    <citation type="journal article" date="2006" name="Mol. Microbiol.">
        <title>Antigenic variation by Borrelia hermsii occurs through recombination between extragenic repetitive elements on linear plasmids.</title>
        <authorList>
            <person name="Dai Q."/>
            <person name="Restrepo B.I."/>
            <person name="Porcella S.F."/>
            <person name="Raffel S.J."/>
            <person name="Schwan T.G."/>
            <person name="Barbour A.G."/>
        </authorList>
    </citation>
    <scope>NUCLEOTIDE SEQUENCE [LARGE SCALE GENOMIC DNA]</scope>
    <source>
        <strain evidence="2 3">HS1</strain>
    </source>
</reference>
<reference evidence="2 3" key="1">
    <citation type="journal article" date="1985" name="Nature">
        <title>Transposition of structural genes to an expression sequence on a linear plasmid causes antigenic variation in the bacterium Borrelia hermsii.</title>
        <authorList>
            <person name="Plasterk R.H."/>
            <person name="Simon M.I."/>
            <person name="Barbour A.G."/>
        </authorList>
    </citation>
    <scope>NUCLEOTIDE SEQUENCE [LARGE SCALE GENOMIC DNA]</scope>
    <source>
        <strain evidence="2 3">HS1</strain>
    </source>
</reference>
<evidence type="ECO:0000313" key="3">
    <source>
        <dbReference type="Proteomes" id="UP000078430"/>
    </source>
</evidence>
<reference evidence="2 3" key="4">
    <citation type="journal article" date="2016" name="Genome Announc.">
        <title>Chromosome and Plasmids of the Tick-Borne Relapsing Fever Agent Borrelia hermsii.</title>
        <authorList>
            <person name="Barbour A.G."/>
        </authorList>
    </citation>
    <scope>NUCLEOTIDE SEQUENCE [LARGE SCALE GENOMIC DNA]</scope>
    <source>
        <strain evidence="2 3">HS1</strain>
    </source>
</reference>
<evidence type="ECO:0000313" key="2">
    <source>
        <dbReference type="EMBL" id="ANA43910.1"/>
    </source>
</evidence>
<accession>A0ABM6ARV0</accession>
<keyword evidence="1" id="KW-0175">Coiled coil</keyword>
<dbReference type="Proteomes" id="UP000078430">
    <property type="component" value="Plasmid lpN31"/>
</dbReference>
<evidence type="ECO:0000256" key="1">
    <source>
        <dbReference type="SAM" id="Coils"/>
    </source>
</evidence>
<proteinExistence type="predicted"/>
<keyword evidence="2" id="KW-0449">Lipoprotein</keyword>
<geneLocation type="plasmid" evidence="2 3">
    <name>lpN31</name>
</geneLocation>
<keyword evidence="3" id="KW-1185">Reference proteome</keyword>
<sequence length="310" mass="34986">MMSQEGDMKRSILSICVLALLCLLSCDINALNELLDKSREKFLEENKKVEDLKSIEGNQEIKEEQVDIVVRIEEGVKINKNLQREGIELSLKEGRPEEVAEQQFVSQSNALTKEQENELVSYDDEANEIKSKVDTLLVSLDKIYGELNTSLSELDNMETDIVNAKFAFDKVRTSGSGIEQNVKINLHQAIDKVKSSKNIAMVRCKEQLNTLRLSKSSADSANSSIESVLRHSAQIRLNGYYDVYLLAHYMLGAKTSLNDAENMFKKVESEAGKLRNAMKQVEEDFADLKRAHQALGLEKSNISYLRSNNM</sequence>